<dbReference type="AlphaFoldDB" id="A0A6J1FQ03"/>
<dbReference type="RefSeq" id="XP_022942347.1">
    <property type="nucleotide sequence ID" value="XM_023086579.1"/>
</dbReference>
<evidence type="ECO:0000256" key="1">
    <source>
        <dbReference type="ARBA" id="ARBA00038242"/>
    </source>
</evidence>
<dbReference type="GO" id="GO:0006952">
    <property type="term" value="P:defense response"/>
    <property type="evidence" value="ECO:0007669"/>
    <property type="project" value="InterPro"/>
</dbReference>
<dbReference type="InterPro" id="IPR000916">
    <property type="entry name" value="Bet_v_I/MLP"/>
</dbReference>
<keyword evidence="3" id="KW-1185">Reference proteome</keyword>
<dbReference type="Gene3D" id="3.30.530.20">
    <property type="match status" value="1"/>
</dbReference>
<name>A0A6J1FQ03_CUCMO</name>
<organism evidence="3 4">
    <name type="scientific">Cucurbita moschata</name>
    <name type="common">Winter crookneck squash</name>
    <name type="synonym">Cucurbita pepo var. moschata</name>
    <dbReference type="NCBI Taxonomy" id="3662"/>
    <lineage>
        <taxon>Eukaryota</taxon>
        <taxon>Viridiplantae</taxon>
        <taxon>Streptophyta</taxon>
        <taxon>Embryophyta</taxon>
        <taxon>Tracheophyta</taxon>
        <taxon>Spermatophyta</taxon>
        <taxon>Magnoliopsida</taxon>
        <taxon>eudicotyledons</taxon>
        <taxon>Gunneridae</taxon>
        <taxon>Pentapetalae</taxon>
        <taxon>rosids</taxon>
        <taxon>fabids</taxon>
        <taxon>Cucurbitales</taxon>
        <taxon>Cucurbitaceae</taxon>
        <taxon>Cucurbiteae</taxon>
        <taxon>Cucurbita</taxon>
    </lineage>
</organism>
<dbReference type="GeneID" id="111447417"/>
<dbReference type="KEGG" id="cmos:111447417"/>
<evidence type="ECO:0000313" key="4">
    <source>
        <dbReference type="RefSeq" id="XP_022942347.1"/>
    </source>
</evidence>
<comment type="similarity">
    <text evidence="1">Belongs to the MLP family.</text>
</comment>
<gene>
    <name evidence="4" type="primary">LOC111447417</name>
</gene>
<feature type="domain" description="Bet v I/Major latex protein" evidence="2">
    <location>
        <begin position="2"/>
        <end position="151"/>
    </location>
</feature>
<evidence type="ECO:0000259" key="2">
    <source>
        <dbReference type="SMART" id="SM01037"/>
    </source>
</evidence>
<dbReference type="PANTHER" id="PTHR31338">
    <property type="entry name" value="POLYKETIDE CYCLASE/DEHYDRASE AND LIPID TRANSPORT SUPERFAMILY PROTEIN"/>
    <property type="match status" value="1"/>
</dbReference>
<accession>A0A6J1FQ03</accession>
<dbReference type="SUPFAM" id="SSF55961">
    <property type="entry name" value="Bet v1-like"/>
    <property type="match status" value="1"/>
</dbReference>
<dbReference type="InterPro" id="IPR052006">
    <property type="entry name" value="MLP-like"/>
</dbReference>
<dbReference type="SMART" id="SM01037">
    <property type="entry name" value="Bet_v_1"/>
    <property type="match status" value="1"/>
</dbReference>
<sequence>MSLAGKLESEIEVNAPAHRFYQFFKHEISHVVNVCPNLIKKIKVHKGDWKDHCHGSIKVWNYVVDDKAEELKERVEFDDKNLVVCMIGLEGDVFEHYKVFKAIFKFVPKGPNRSAVILILEYEKLHDGPPYPHKYHDAMHKLAKDIESHLK</sequence>
<dbReference type="PANTHER" id="PTHR31338:SF20">
    <property type="entry name" value="BET V I_MAJOR LATEX PROTEIN DOMAIN-CONTAINING PROTEIN"/>
    <property type="match status" value="1"/>
</dbReference>
<evidence type="ECO:0000313" key="3">
    <source>
        <dbReference type="Proteomes" id="UP000504609"/>
    </source>
</evidence>
<dbReference type="CDD" id="cd07816">
    <property type="entry name" value="Bet_v1-like"/>
    <property type="match status" value="1"/>
</dbReference>
<protein>
    <submittedName>
        <fullName evidence="4">MLP-like protein 328</fullName>
    </submittedName>
</protein>
<dbReference type="Proteomes" id="UP000504609">
    <property type="component" value="Unplaced"/>
</dbReference>
<reference evidence="4" key="1">
    <citation type="submission" date="2025-08" db="UniProtKB">
        <authorList>
            <consortium name="RefSeq"/>
        </authorList>
    </citation>
    <scope>IDENTIFICATION</scope>
    <source>
        <tissue evidence="4">Young leaves</tissue>
    </source>
</reference>
<proteinExistence type="inferred from homology"/>
<dbReference type="InterPro" id="IPR023393">
    <property type="entry name" value="START-like_dom_sf"/>
</dbReference>
<dbReference type="Pfam" id="PF00407">
    <property type="entry name" value="Bet_v_1"/>
    <property type="match status" value="1"/>
</dbReference>